<keyword evidence="2" id="KW-1185">Reference proteome</keyword>
<accession>A0AA39A5I1</accession>
<evidence type="ECO:0000313" key="2">
    <source>
        <dbReference type="Proteomes" id="UP001168098"/>
    </source>
</evidence>
<name>A0AA39A5I1_VITRO</name>
<reference evidence="1 2" key="1">
    <citation type="journal article" date="2023" name="BMC Biotechnol.">
        <title>Vitis rotundifolia cv Carlos genome sequencing.</title>
        <authorList>
            <person name="Huff M."/>
            <person name="Hulse-Kemp A."/>
            <person name="Scheffler B."/>
            <person name="Youngblood R."/>
            <person name="Simpson S."/>
            <person name="Babiker E."/>
            <person name="Staton M."/>
        </authorList>
    </citation>
    <scope>NUCLEOTIDE SEQUENCE [LARGE SCALE GENOMIC DNA]</scope>
    <source>
        <tissue evidence="1">Leaf</tissue>
    </source>
</reference>
<sequence length="289" mass="33343">MVRTLKVSMERKTFLVRFEGESGGKWSSLTEHSRGSVFALSFEKEEVGWLIELLMKAIEMKSYMGFNRKFRGKSKVHLMKVCFNNHGRFIRLSEFASNRKSTFRVIPESEKGRGWEHLKNALSSTLVVPSPSIVEKVRQCREERTFHKHVGPLYRSFANVVREEGSRRGGLVPVGRWVRAVVCECHVDFVNWVEVGRATAKRLGHKGVVTIVPFSDGKGLFFVETIEEAFSLYDLRFIRIKGGLTVLLRRWSPKENSEVEGKFKGGWIELRGLPFHLWSEVHLKKIMEQ</sequence>
<dbReference type="EMBL" id="JARBHA010000005">
    <property type="protein sequence ID" value="KAJ9701346.1"/>
    <property type="molecule type" value="Genomic_DNA"/>
</dbReference>
<evidence type="ECO:0008006" key="3">
    <source>
        <dbReference type="Google" id="ProtNLM"/>
    </source>
</evidence>
<comment type="caution">
    <text evidence="1">The sequence shown here is derived from an EMBL/GenBank/DDBJ whole genome shotgun (WGS) entry which is preliminary data.</text>
</comment>
<dbReference type="Proteomes" id="UP001168098">
    <property type="component" value="Unassembled WGS sequence"/>
</dbReference>
<evidence type="ECO:0000313" key="1">
    <source>
        <dbReference type="EMBL" id="KAJ9701346.1"/>
    </source>
</evidence>
<dbReference type="AlphaFoldDB" id="A0AA39A5I1"/>
<proteinExistence type="predicted"/>
<organism evidence="1 2">
    <name type="scientific">Vitis rotundifolia</name>
    <name type="common">Muscadine grape</name>
    <dbReference type="NCBI Taxonomy" id="103349"/>
    <lineage>
        <taxon>Eukaryota</taxon>
        <taxon>Viridiplantae</taxon>
        <taxon>Streptophyta</taxon>
        <taxon>Embryophyta</taxon>
        <taxon>Tracheophyta</taxon>
        <taxon>Spermatophyta</taxon>
        <taxon>Magnoliopsida</taxon>
        <taxon>eudicotyledons</taxon>
        <taxon>Gunneridae</taxon>
        <taxon>Pentapetalae</taxon>
        <taxon>rosids</taxon>
        <taxon>Vitales</taxon>
        <taxon>Vitaceae</taxon>
        <taxon>Viteae</taxon>
        <taxon>Vitis</taxon>
    </lineage>
</organism>
<protein>
    <recommendedName>
        <fullName evidence="3">DUF4283 domain-containing protein</fullName>
    </recommendedName>
</protein>
<gene>
    <name evidence="1" type="ORF">PVL29_006616</name>
</gene>